<proteinExistence type="predicted"/>
<sequence length="42" mass="4941">MSPNPSSQSQPQPQLPRLLLSDVTQKRSIEIRRKKRARRLKD</sequence>
<gene>
    <name evidence="2" type="ORF">FPSE_03908</name>
</gene>
<accession>K3W1I5</accession>
<feature type="region of interest" description="Disordered" evidence="1">
    <location>
        <begin position="1"/>
        <end position="42"/>
    </location>
</feature>
<dbReference type="RefSeq" id="XP_009255301.1">
    <property type="nucleotide sequence ID" value="XM_009257026.1"/>
</dbReference>
<dbReference type="KEGG" id="fpu:FPSE_03908"/>
<evidence type="ECO:0000313" key="2">
    <source>
        <dbReference type="EMBL" id="EKJ75960.1"/>
    </source>
</evidence>
<organism evidence="2 3">
    <name type="scientific">Fusarium pseudograminearum (strain CS3096)</name>
    <name type="common">Wheat and barley crown-rot fungus</name>
    <dbReference type="NCBI Taxonomy" id="1028729"/>
    <lineage>
        <taxon>Eukaryota</taxon>
        <taxon>Fungi</taxon>
        <taxon>Dikarya</taxon>
        <taxon>Ascomycota</taxon>
        <taxon>Pezizomycotina</taxon>
        <taxon>Sordariomycetes</taxon>
        <taxon>Hypocreomycetidae</taxon>
        <taxon>Hypocreales</taxon>
        <taxon>Nectriaceae</taxon>
        <taxon>Fusarium</taxon>
    </lineage>
</organism>
<keyword evidence="3" id="KW-1185">Reference proteome</keyword>
<feature type="compositionally biased region" description="Low complexity" evidence="1">
    <location>
        <begin position="1"/>
        <end position="21"/>
    </location>
</feature>
<dbReference type="EMBL" id="AFNW01000080">
    <property type="protein sequence ID" value="EKJ75960.1"/>
    <property type="molecule type" value="Genomic_DNA"/>
</dbReference>
<reference evidence="2 3" key="1">
    <citation type="journal article" date="2012" name="PLoS Pathog.">
        <title>Comparative pathogenomics reveals horizontally acquired novel virulence genes in fungi infecting cereal hosts.</title>
        <authorList>
            <person name="Gardiner D.M."/>
            <person name="McDonald M.C."/>
            <person name="Covarelli L."/>
            <person name="Solomon P.S."/>
            <person name="Rusu A.G."/>
            <person name="Marshall M."/>
            <person name="Kazan K."/>
            <person name="Chakraborty S."/>
            <person name="McDonald B.A."/>
            <person name="Manners J.M."/>
        </authorList>
    </citation>
    <scope>NUCLEOTIDE SEQUENCE [LARGE SCALE GENOMIC DNA]</scope>
    <source>
        <strain evidence="2 3">CS3096</strain>
    </source>
</reference>
<feature type="compositionally biased region" description="Basic residues" evidence="1">
    <location>
        <begin position="32"/>
        <end position="42"/>
    </location>
</feature>
<dbReference type="Proteomes" id="UP000007978">
    <property type="component" value="Chromosome 1"/>
</dbReference>
<dbReference type="AlphaFoldDB" id="K3W1I5"/>
<evidence type="ECO:0000313" key="3">
    <source>
        <dbReference type="Proteomes" id="UP000007978"/>
    </source>
</evidence>
<evidence type="ECO:0000256" key="1">
    <source>
        <dbReference type="SAM" id="MobiDB-lite"/>
    </source>
</evidence>
<comment type="caution">
    <text evidence="2">The sequence shown here is derived from an EMBL/GenBank/DDBJ whole genome shotgun (WGS) entry which is preliminary data.</text>
</comment>
<dbReference type="GeneID" id="20362526"/>
<protein>
    <submittedName>
        <fullName evidence="2">Uncharacterized protein</fullName>
    </submittedName>
</protein>
<name>K3W1I5_FUSPC</name>
<dbReference type="HOGENOM" id="CLU_3260619_0_0_1"/>